<dbReference type="FunFam" id="1.10.287.70:FF:000072">
    <property type="entry name" value="Cyclic nucleotide gated channel beta 3"/>
    <property type="match status" value="1"/>
</dbReference>
<keyword evidence="13" id="KW-0844">Vision</keyword>
<comment type="catalytic activity">
    <reaction evidence="14">
        <text>K(+)(in) = K(+)(out)</text>
        <dbReference type="Rhea" id="RHEA:29463"/>
        <dbReference type="ChEBI" id="CHEBI:29103"/>
    </reaction>
</comment>
<feature type="domain" description="Cyclic nucleotide-binding" evidence="17">
    <location>
        <begin position="434"/>
        <end position="538"/>
    </location>
</feature>
<dbReference type="GO" id="GO:0005223">
    <property type="term" value="F:intracellularly cGMP-activated cation channel activity"/>
    <property type="evidence" value="ECO:0007669"/>
    <property type="project" value="TreeGrafter"/>
</dbReference>
<dbReference type="FunFam" id="1.10.287.630:FF:000001">
    <property type="entry name" value="Cyclic nucleotide-gated channel alpha 3"/>
    <property type="match status" value="1"/>
</dbReference>
<keyword evidence="2" id="KW-0813">Transport</keyword>
<dbReference type="Gene3D" id="1.10.287.630">
    <property type="entry name" value="Helix hairpin bin"/>
    <property type="match status" value="1"/>
</dbReference>
<evidence type="ECO:0000256" key="8">
    <source>
        <dbReference type="ARBA" id="ARBA00022992"/>
    </source>
</evidence>
<evidence type="ECO:0000256" key="2">
    <source>
        <dbReference type="ARBA" id="ARBA00022448"/>
    </source>
</evidence>
<keyword evidence="10 16" id="KW-0472">Membrane</keyword>
<keyword evidence="11" id="KW-1071">Ligand-gated ion channel</keyword>
<keyword evidence="4" id="KW-0716">Sensory transduction</keyword>
<keyword evidence="12" id="KW-0407">Ion channel</keyword>
<dbReference type="OrthoDB" id="421226at2759"/>
<evidence type="ECO:0000256" key="11">
    <source>
        <dbReference type="ARBA" id="ARBA00023286"/>
    </source>
</evidence>
<reference evidence="18 19" key="1">
    <citation type="submission" date="2015-01" db="EMBL/GenBank/DDBJ databases">
        <title>Evolution of Trichinella species and genotypes.</title>
        <authorList>
            <person name="Korhonen P.K."/>
            <person name="Edoardo P."/>
            <person name="Giuseppe L.R."/>
            <person name="Gasser R.B."/>
        </authorList>
    </citation>
    <scope>NUCLEOTIDE SEQUENCE [LARGE SCALE GENOMIC DNA]</scope>
    <source>
        <strain evidence="18">ISS1029</strain>
    </source>
</reference>
<dbReference type="EMBL" id="JYDP01000059">
    <property type="protein sequence ID" value="KRZ10497.1"/>
    <property type="molecule type" value="Genomic_DNA"/>
</dbReference>
<protein>
    <submittedName>
        <fullName evidence="18">Cyclic nucleotide-gated cation channel beta-3</fullName>
    </submittedName>
</protein>
<evidence type="ECO:0000256" key="13">
    <source>
        <dbReference type="ARBA" id="ARBA00023305"/>
    </source>
</evidence>
<feature type="transmembrane region" description="Helical" evidence="16">
    <location>
        <begin position="158"/>
        <end position="179"/>
    </location>
</feature>
<dbReference type="PANTHER" id="PTHR45638:SF1">
    <property type="entry name" value="CYCLIC NUCLEOTIDE-GATED ION CHANNEL SUBUNIT B, ISOFORM A"/>
    <property type="match status" value="1"/>
</dbReference>
<keyword evidence="9" id="KW-0406">Ion transport</keyword>
<dbReference type="SUPFAM" id="SSF51206">
    <property type="entry name" value="cAMP-binding domain-like"/>
    <property type="match status" value="1"/>
</dbReference>
<dbReference type="GO" id="GO:0005886">
    <property type="term" value="C:plasma membrane"/>
    <property type="evidence" value="ECO:0007669"/>
    <property type="project" value="TreeGrafter"/>
</dbReference>
<keyword evidence="6" id="KW-0547">Nucleotide-binding</keyword>
<evidence type="ECO:0000256" key="4">
    <source>
        <dbReference type="ARBA" id="ARBA00022606"/>
    </source>
</evidence>
<evidence type="ECO:0000256" key="16">
    <source>
        <dbReference type="SAM" id="Phobius"/>
    </source>
</evidence>
<gene>
    <name evidence="18" type="primary">Cngb3</name>
    <name evidence="18" type="ORF">T11_1090</name>
</gene>
<dbReference type="Gene3D" id="2.60.120.10">
    <property type="entry name" value="Jelly Rolls"/>
    <property type="match status" value="1"/>
</dbReference>
<dbReference type="Pfam" id="PF00520">
    <property type="entry name" value="Ion_trans"/>
    <property type="match status" value="1"/>
</dbReference>
<dbReference type="GO" id="GO:0007601">
    <property type="term" value="P:visual perception"/>
    <property type="evidence" value="ECO:0007669"/>
    <property type="project" value="UniProtKB-KW"/>
</dbReference>
<dbReference type="GO" id="GO:0005222">
    <property type="term" value="F:intracellularly cAMP-activated cation channel activity"/>
    <property type="evidence" value="ECO:0007669"/>
    <property type="project" value="TreeGrafter"/>
</dbReference>
<feature type="transmembrane region" description="Helical" evidence="16">
    <location>
        <begin position="126"/>
        <end position="146"/>
    </location>
</feature>
<dbReference type="InterPro" id="IPR000595">
    <property type="entry name" value="cNMP-bd_dom"/>
</dbReference>
<dbReference type="PANTHER" id="PTHR45638">
    <property type="entry name" value="CYCLIC NUCLEOTIDE-GATED CATION CHANNEL SUBUNIT A"/>
    <property type="match status" value="1"/>
</dbReference>
<feature type="transmembrane region" description="Helical" evidence="16">
    <location>
        <begin position="21"/>
        <end position="40"/>
    </location>
</feature>
<dbReference type="SMART" id="SM00100">
    <property type="entry name" value="cNMP"/>
    <property type="match status" value="1"/>
</dbReference>
<proteinExistence type="predicted"/>
<evidence type="ECO:0000259" key="17">
    <source>
        <dbReference type="PROSITE" id="PS50042"/>
    </source>
</evidence>
<keyword evidence="7 16" id="KW-1133">Transmembrane helix</keyword>
<dbReference type="InterPro" id="IPR014710">
    <property type="entry name" value="RmlC-like_jellyroll"/>
</dbReference>
<dbReference type="Proteomes" id="UP000055024">
    <property type="component" value="Unassembled WGS sequence"/>
</dbReference>
<feature type="transmembrane region" description="Helical" evidence="16">
    <location>
        <begin position="266"/>
        <end position="288"/>
    </location>
</feature>
<dbReference type="PROSITE" id="PS00889">
    <property type="entry name" value="CNMP_BINDING_2"/>
    <property type="match status" value="1"/>
</dbReference>
<dbReference type="CDD" id="cd00038">
    <property type="entry name" value="CAP_ED"/>
    <property type="match status" value="1"/>
</dbReference>
<dbReference type="Pfam" id="PF00027">
    <property type="entry name" value="cNMP_binding"/>
    <property type="match status" value="1"/>
</dbReference>
<name>A0A0V1HJ84_9BILA</name>
<dbReference type="FunFam" id="2.60.120.10:FF:000020">
    <property type="entry name" value="Cyclic nucleotide-gated channel beta 3"/>
    <property type="match status" value="1"/>
</dbReference>
<dbReference type="SUPFAM" id="SSF81324">
    <property type="entry name" value="Voltage-gated potassium channels"/>
    <property type="match status" value="1"/>
</dbReference>
<comment type="caution">
    <text evidence="18">The sequence shown here is derived from an EMBL/GenBank/DDBJ whole genome shotgun (WGS) entry which is preliminary data.</text>
</comment>
<evidence type="ECO:0000256" key="3">
    <source>
        <dbReference type="ARBA" id="ARBA00022535"/>
    </source>
</evidence>
<keyword evidence="5 16" id="KW-0812">Transmembrane</keyword>
<dbReference type="STRING" id="268475.A0A0V1HJ84"/>
<dbReference type="PROSITE" id="PS50042">
    <property type="entry name" value="CNMP_BINDING_3"/>
    <property type="match status" value="1"/>
</dbReference>
<dbReference type="InterPro" id="IPR018490">
    <property type="entry name" value="cNMP-bd_dom_sf"/>
</dbReference>
<evidence type="ECO:0000256" key="9">
    <source>
        <dbReference type="ARBA" id="ARBA00023065"/>
    </source>
</evidence>
<evidence type="ECO:0000256" key="14">
    <source>
        <dbReference type="ARBA" id="ARBA00034430"/>
    </source>
</evidence>
<keyword evidence="3" id="KW-0140">cGMP</keyword>
<dbReference type="Gene3D" id="1.10.287.70">
    <property type="match status" value="1"/>
</dbReference>
<organism evidence="18 19">
    <name type="scientific">Trichinella zimbabwensis</name>
    <dbReference type="NCBI Taxonomy" id="268475"/>
    <lineage>
        <taxon>Eukaryota</taxon>
        <taxon>Metazoa</taxon>
        <taxon>Ecdysozoa</taxon>
        <taxon>Nematoda</taxon>
        <taxon>Enoplea</taxon>
        <taxon>Dorylaimia</taxon>
        <taxon>Trichinellida</taxon>
        <taxon>Trichinellidae</taxon>
        <taxon>Trichinella</taxon>
    </lineage>
</organism>
<dbReference type="GO" id="GO:0030553">
    <property type="term" value="F:cGMP binding"/>
    <property type="evidence" value="ECO:0007669"/>
    <property type="project" value="UniProtKB-KW"/>
</dbReference>
<evidence type="ECO:0000256" key="5">
    <source>
        <dbReference type="ARBA" id="ARBA00022692"/>
    </source>
</evidence>
<evidence type="ECO:0000313" key="19">
    <source>
        <dbReference type="Proteomes" id="UP000055024"/>
    </source>
</evidence>
<dbReference type="GO" id="GO:0017071">
    <property type="term" value="C:intracellular cyclic nucleotide activated cation channel complex"/>
    <property type="evidence" value="ECO:0007669"/>
    <property type="project" value="TreeGrafter"/>
</dbReference>
<dbReference type="GO" id="GO:0044877">
    <property type="term" value="F:protein-containing complex binding"/>
    <property type="evidence" value="ECO:0007669"/>
    <property type="project" value="TreeGrafter"/>
</dbReference>
<sequence>MQHPTAELSIQLPDKQSKANASINCLFCIHFYLFAFVNTITSLMETTTKPGEYCSTTDKYKNESRCSSKSASLSIELFQIGEDDLFHLCIFFVSDNTPNGGDEESFFVINLRSAFKKSIDRHCRQYLLWLAFVTLCFAYNAIVIPLRCSFFVQDASNSFYWFVFDYLCDLIYILDMVLVKCRLQIVQSGITITDLPTLRKHYLKSWLFKIDLLSLLPLDLLYILPSLRFKSTLRLPRMLKITSFWELFALADSACENPFILRIGKLYSYVVYMIHCNACIYYLLSFWIGIGSNVFLYDGCGNAYLRCFYFATKLGISIGNNPDPTNVIECIYMICCWMMGTFAFAMLLGQIYDIISTANKIRDEFKHAMDSAIQLCKQFDVPKELQEKVRQWFTYTWKEQKILNESTILNKLPTNLQIDMTISVNYAMLQKVELFQECEKGLLRDLVLKLQSIVYLPGDFVCRKNEVGREMYIVSKGVLLVYGGVDGNQLLSTLHEGSVFGEISLLSVNKMSRRTADVRSRGFSTLFVLNKGDFCEIMKDYPSAKLHLETKARELIARDNLYCRK</sequence>
<evidence type="ECO:0000256" key="12">
    <source>
        <dbReference type="ARBA" id="ARBA00023303"/>
    </source>
</evidence>
<dbReference type="InterPro" id="IPR050866">
    <property type="entry name" value="CNG_cation_channel"/>
</dbReference>
<dbReference type="InterPro" id="IPR005821">
    <property type="entry name" value="Ion_trans_dom"/>
</dbReference>
<evidence type="ECO:0000256" key="7">
    <source>
        <dbReference type="ARBA" id="ARBA00022989"/>
    </source>
</evidence>
<dbReference type="AlphaFoldDB" id="A0A0V1HJ84"/>
<comment type="subcellular location">
    <subcellularLocation>
        <location evidence="1">Membrane</location>
        <topology evidence="1">Multi-pass membrane protein</topology>
    </subcellularLocation>
</comment>
<evidence type="ECO:0000313" key="18">
    <source>
        <dbReference type="EMBL" id="KRZ10497.1"/>
    </source>
</evidence>
<comment type="catalytic activity">
    <reaction evidence="15">
        <text>Na(+)(in) = Na(+)(out)</text>
        <dbReference type="Rhea" id="RHEA:34963"/>
        <dbReference type="ChEBI" id="CHEBI:29101"/>
    </reaction>
</comment>
<accession>A0A0V1HJ84</accession>
<dbReference type="InterPro" id="IPR018488">
    <property type="entry name" value="cNMP-bd_CS"/>
</dbReference>
<evidence type="ECO:0000256" key="10">
    <source>
        <dbReference type="ARBA" id="ARBA00023136"/>
    </source>
</evidence>
<evidence type="ECO:0000256" key="6">
    <source>
        <dbReference type="ARBA" id="ARBA00022741"/>
    </source>
</evidence>
<feature type="transmembrane region" description="Helical" evidence="16">
    <location>
        <begin position="331"/>
        <end position="352"/>
    </location>
</feature>
<evidence type="ECO:0000256" key="1">
    <source>
        <dbReference type="ARBA" id="ARBA00004141"/>
    </source>
</evidence>
<keyword evidence="19" id="KW-1185">Reference proteome</keyword>
<keyword evidence="8" id="KW-0142">cGMP-binding</keyword>
<evidence type="ECO:0000256" key="15">
    <source>
        <dbReference type="ARBA" id="ARBA00036239"/>
    </source>
</evidence>